<dbReference type="InterPro" id="IPR017452">
    <property type="entry name" value="GPCR_Rhodpsn_7TM"/>
</dbReference>
<feature type="transmembrane region" description="Helical" evidence="10">
    <location>
        <begin position="221"/>
        <end position="246"/>
    </location>
</feature>
<gene>
    <name evidence="12" type="ORF">MNOR_LOCUS17000</name>
</gene>
<reference evidence="12 13" key="1">
    <citation type="submission" date="2024-05" db="EMBL/GenBank/DDBJ databases">
        <authorList>
            <person name="Wallberg A."/>
        </authorList>
    </citation>
    <scope>NUCLEOTIDE SEQUENCE [LARGE SCALE GENOMIC DNA]</scope>
</reference>
<dbReference type="PROSITE" id="PS50262">
    <property type="entry name" value="G_PROTEIN_RECEP_F1_2"/>
    <property type="match status" value="1"/>
</dbReference>
<evidence type="ECO:0000259" key="11">
    <source>
        <dbReference type="PROSITE" id="PS50262"/>
    </source>
</evidence>
<evidence type="ECO:0000313" key="13">
    <source>
        <dbReference type="Proteomes" id="UP001497623"/>
    </source>
</evidence>
<evidence type="ECO:0000256" key="4">
    <source>
        <dbReference type="ARBA" id="ARBA00022989"/>
    </source>
</evidence>
<dbReference type="PANTHER" id="PTHR45695:SF15">
    <property type="entry name" value="OPSIN RH2"/>
    <property type="match status" value="1"/>
</dbReference>
<dbReference type="GO" id="GO:0005886">
    <property type="term" value="C:plasma membrane"/>
    <property type="evidence" value="ECO:0007669"/>
    <property type="project" value="TreeGrafter"/>
</dbReference>
<evidence type="ECO:0000256" key="8">
    <source>
        <dbReference type="ARBA" id="ARBA00023224"/>
    </source>
</evidence>
<dbReference type="AlphaFoldDB" id="A0AAV2QTQ6"/>
<dbReference type="EMBL" id="CAXKWB010011445">
    <property type="protein sequence ID" value="CAL4101407.1"/>
    <property type="molecule type" value="Genomic_DNA"/>
</dbReference>
<dbReference type="Gene3D" id="1.20.1070.10">
    <property type="entry name" value="Rhodopsin 7-helix transmembrane proteins"/>
    <property type="match status" value="1"/>
</dbReference>
<evidence type="ECO:0000256" key="9">
    <source>
        <dbReference type="RuleBase" id="RU000688"/>
    </source>
</evidence>
<dbReference type="PANTHER" id="PTHR45695">
    <property type="entry name" value="LEUCOKININ RECEPTOR-RELATED"/>
    <property type="match status" value="1"/>
</dbReference>
<feature type="domain" description="G-protein coupled receptors family 1 profile" evidence="11">
    <location>
        <begin position="55"/>
        <end position="337"/>
    </location>
</feature>
<dbReference type="SUPFAM" id="SSF81321">
    <property type="entry name" value="Family A G protein-coupled receptor-like"/>
    <property type="match status" value="1"/>
</dbReference>
<comment type="caution">
    <text evidence="12">The sequence shown here is derived from an EMBL/GenBank/DDBJ whole genome shotgun (WGS) entry which is preliminary data.</text>
</comment>
<proteinExistence type="inferred from homology"/>
<comment type="similarity">
    <text evidence="2 9">Belongs to the G-protein coupled receptor 1 family.</text>
</comment>
<dbReference type="PROSITE" id="PS00237">
    <property type="entry name" value="G_PROTEIN_RECEP_F1_1"/>
    <property type="match status" value="1"/>
</dbReference>
<keyword evidence="4 10" id="KW-1133">Transmembrane helix</keyword>
<organism evidence="12 13">
    <name type="scientific">Meganyctiphanes norvegica</name>
    <name type="common">Northern krill</name>
    <name type="synonym">Thysanopoda norvegica</name>
    <dbReference type="NCBI Taxonomy" id="48144"/>
    <lineage>
        <taxon>Eukaryota</taxon>
        <taxon>Metazoa</taxon>
        <taxon>Ecdysozoa</taxon>
        <taxon>Arthropoda</taxon>
        <taxon>Crustacea</taxon>
        <taxon>Multicrustacea</taxon>
        <taxon>Malacostraca</taxon>
        <taxon>Eumalacostraca</taxon>
        <taxon>Eucarida</taxon>
        <taxon>Euphausiacea</taxon>
        <taxon>Euphausiidae</taxon>
        <taxon>Meganyctiphanes</taxon>
    </lineage>
</organism>
<feature type="transmembrane region" description="Helical" evidence="10">
    <location>
        <begin position="130"/>
        <end position="153"/>
    </location>
</feature>
<feature type="transmembrane region" description="Helical" evidence="10">
    <location>
        <begin position="276"/>
        <end position="301"/>
    </location>
</feature>
<evidence type="ECO:0000256" key="2">
    <source>
        <dbReference type="ARBA" id="ARBA00010663"/>
    </source>
</evidence>
<evidence type="ECO:0000313" key="12">
    <source>
        <dbReference type="EMBL" id="CAL4101407.1"/>
    </source>
</evidence>
<protein>
    <recommendedName>
        <fullName evidence="11">G-protein coupled receptors family 1 profile domain-containing protein</fullName>
    </recommendedName>
</protein>
<dbReference type="Proteomes" id="UP001497623">
    <property type="component" value="Unassembled WGS sequence"/>
</dbReference>
<evidence type="ECO:0000256" key="6">
    <source>
        <dbReference type="ARBA" id="ARBA00023136"/>
    </source>
</evidence>
<accession>A0AAV2QTQ6</accession>
<comment type="subcellular location">
    <subcellularLocation>
        <location evidence="1">Membrane</location>
        <topology evidence="1">Multi-pass membrane protein</topology>
    </subcellularLocation>
</comment>
<evidence type="ECO:0000256" key="10">
    <source>
        <dbReference type="SAM" id="Phobius"/>
    </source>
</evidence>
<sequence>MVQIHKAGPKGPAKDLAARGRPGPIFDMTKSLKNAIISALKQYDHISKSYWQIFMNLLIKYCLNLRLNYEGHPCIVLAYDHNRIKASVAELTWLVSAVLFLKGVCLVGKIAKVFAYTWEVGWFLCKAIHYLQNVSAICSVLNLTALSLERYYAILFPFRSKYVLTVRQAQRVTVVVWIASLLLSTPILLVQIHSRVGTRVVAYWCHRDWESEIIWRAYETYMLVLVLLLPTVVMGFAYSVIGYTLLKVVIERSSLVEGIRISNGRRTEDDRDMKQILTMLLVVVVLFFVSWAPLLITNMLQAWDFLPRYSTSPFFKHFKNAVQWLAYSNSCINPLVYGFLSKNFRASFYAAMCPCLRPARPPIRTMSWSHTRTTSVVYKDSIRMSMLSSRPTNL</sequence>
<feature type="non-terminal residue" evidence="12">
    <location>
        <position position="394"/>
    </location>
</feature>
<keyword evidence="3 9" id="KW-0812">Transmembrane</keyword>
<keyword evidence="8 9" id="KW-0807">Transducer</keyword>
<keyword evidence="5 9" id="KW-0297">G-protein coupled receptor</keyword>
<feature type="transmembrane region" description="Helical" evidence="10">
    <location>
        <begin position="321"/>
        <end position="340"/>
    </location>
</feature>
<feature type="transmembrane region" description="Helical" evidence="10">
    <location>
        <begin position="174"/>
        <end position="194"/>
    </location>
</feature>
<dbReference type="GO" id="GO:0004930">
    <property type="term" value="F:G protein-coupled receptor activity"/>
    <property type="evidence" value="ECO:0007669"/>
    <property type="project" value="UniProtKB-KW"/>
</dbReference>
<name>A0AAV2QTQ6_MEGNR</name>
<evidence type="ECO:0000256" key="1">
    <source>
        <dbReference type="ARBA" id="ARBA00004141"/>
    </source>
</evidence>
<evidence type="ECO:0000256" key="3">
    <source>
        <dbReference type="ARBA" id="ARBA00022692"/>
    </source>
</evidence>
<keyword evidence="7 9" id="KW-0675">Receptor</keyword>
<evidence type="ECO:0000256" key="7">
    <source>
        <dbReference type="ARBA" id="ARBA00023170"/>
    </source>
</evidence>
<keyword evidence="6 10" id="KW-0472">Membrane</keyword>
<feature type="transmembrane region" description="Helical" evidence="10">
    <location>
        <begin position="91"/>
        <end position="110"/>
    </location>
</feature>
<evidence type="ECO:0000256" key="5">
    <source>
        <dbReference type="ARBA" id="ARBA00023040"/>
    </source>
</evidence>
<dbReference type="InterPro" id="IPR000276">
    <property type="entry name" value="GPCR_Rhodpsn"/>
</dbReference>
<keyword evidence="13" id="KW-1185">Reference proteome</keyword>
<dbReference type="Pfam" id="PF00001">
    <property type="entry name" value="7tm_1"/>
    <property type="match status" value="1"/>
</dbReference>
<dbReference type="PRINTS" id="PR00237">
    <property type="entry name" value="GPCRRHODOPSN"/>
</dbReference>